<dbReference type="GO" id="GO:0071013">
    <property type="term" value="C:catalytic step 2 spliceosome"/>
    <property type="evidence" value="ECO:0007669"/>
    <property type="project" value="TreeGrafter"/>
</dbReference>
<feature type="region of interest" description="Disordered" evidence="4">
    <location>
        <begin position="431"/>
        <end position="451"/>
    </location>
</feature>
<proteinExistence type="inferred from homology"/>
<evidence type="ECO:0000256" key="3">
    <source>
        <dbReference type="ARBA" id="ARBA00023242"/>
    </source>
</evidence>
<feature type="compositionally biased region" description="Basic and acidic residues" evidence="4">
    <location>
        <begin position="232"/>
        <end position="259"/>
    </location>
</feature>
<feature type="compositionally biased region" description="Basic and acidic residues" evidence="4">
    <location>
        <begin position="487"/>
        <end position="497"/>
    </location>
</feature>
<organism evidence="5 6">
    <name type="scientific">Macrophomina phaseolina (strain MS6)</name>
    <name type="common">Charcoal rot fungus</name>
    <dbReference type="NCBI Taxonomy" id="1126212"/>
    <lineage>
        <taxon>Eukaryota</taxon>
        <taxon>Fungi</taxon>
        <taxon>Dikarya</taxon>
        <taxon>Ascomycota</taxon>
        <taxon>Pezizomycotina</taxon>
        <taxon>Dothideomycetes</taxon>
        <taxon>Dothideomycetes incertae sedis</taxon>
        <taxon>Botryosphaeriales</taxon>
        <taxon>Botryosphaeriaceae</taxon>
        <taxon>Macrophomina</taxon>
    </lineage>
</organism>
<sequence>MPPPSQPLTKRIKRPPKVLDEDTYTSALDHIIARDFFPGLLETRAQTEFLDALDSRDPAWISDAAGRLEQVMTPGPDGRRRRFGAGGRGRGTGFERGTPSTPGVRGRAAAAETPRGWGGETPATPLSRGGRGRGLGGETEEERRAREEEEGRDRQRAEMRGMSLNAFQAKYTSEDNESFNELLDRQNRRRAEKYRFLWDNNKIASGRQIAYRDREQKLLKAEAEHGGPSVRNNDRALIRRNPETERDADTRKAMPDHRPAPPKNPLMFTPDSIEDELVTVAQAAQDASAAPPKAIVYGNTRLPTSSAEGPLENSVPASPSLSAVNDAIRGRPRPTPSEAAYAGSETPRVNGYAFVDEQDPEPEPEPRLLDSSLLQRLGVTADASPNPFTIAQASKREALHHRLVDKTAKAKRDGAASGGHGGGSRLAALKGESAAKTPTPKFASSPAVARRADNLTPAAQRLFAKVGTPRREGSGFGAWGAGAATPLRKEREKEKVRWTPTPKIKRAG</sequence>
<protein>
    <submittedName>
        <fullName evidence="5">Nuclear protein DGCR14</fullName>
    </submittedName>
</protein>
<dbReference type="Proteomes" id="UP000007129">
    <property type="component" value="Unassembled WGS sequence"/>
</dbReference>
<evidence type="ECO:0000313" key="6">
    <source>
        <dbReference type="Proteomes" id="UP000007129"/>
    </source>
</evidence>
<feature type="region of interest" description="Disordered" evidence="4">
    <location>
        <begin position="71"/>
        <end position="160"/>
    </location>
</feature>
<dbReference type="InterPro" id="IPR019148">
    <property type="entry name" value="Nuclear_protein_DGCR14_ESS-2"/>
</dbReference>
<comment type="similarity">
    <text evidence="2">Belongs to the ESS2 family.</text>
</comment>
<feature type="region of interest" description="Disordered" evidence="4">
    <location>
        <begin position="465"/>
        <end position="508"/>
    </location>
</feature>
<evidence type="ECO:0000256" key="2">
    <source>
        <dbReference type="ARBA" id="ARBA00009072"/>
    </source>
</evidence>
<comment type="caution">
    <text evidence="5">The sequence shown here is derived from an EMBL/GenBank/DDBJ whole genome shotgun (WGS) entry which is preliminary data.</text>
</comment>
<evidence type="ECO:0000256" key="1">
    <source>
        <dbReference type="ARBA" id="ARBA00004123"/>
    </source>
</evidence>
<dbReference type="HOGENOM" id="CLU_024820_0_0_1"/>
<reference evidence="5 6" key="1">
    <citation type="journal article" date="2012" name="BMC Genomics">
        <title>Tools to kill: Genome of one of the most destructive plant pathogenic fungi Macrophomina phaseolina.</title>
        <authorList>
            <person name="Islam M.S."/>
            <person name="Haque M.S."/>
            <person name="Islam M.M."/>
            <person name="Emdad E.M."/>
            <person name="Halim A."/>
            <person name="Hossen Q.M.M."/>
            <person name="Hossain M.Z."/>
            <person name="Ahmed B."/>
            <person name="Rahim S."/>
            <person name="Rahman M.S."/>
            <person name="Alam M.M."/>
            <person name="Hou S."/>
            <person name="Wan X."/>
            <person name="Saito J.A."/>
            <person name="Alam M."/>
        </authorList>
    </citation>
    <scope>NUCLEOTIDE SEQUENCE [LARGE SCALE GENOMIC DNA]</scope>
    <source>
        <strain evidence="5 6">MS6</strain>
    </source>
</reference>
<evidence type="ECO:0000313" key="5">
    <source>
        <dbReference type="EMBL" id="EKG19660.1"/>
    </source>
</evidence>
<dbReference type="Pfam" id="PF09751">
    <property type="entry name" value="Es2"/>
    <property type="match status" value="1"/>
</dbReference>
<dbReference type="AlphaFoldDB" id="K2SSG9"/>
<dbReference type="STRING" id="1126212.K2SSG9"/>
<feature type="compositionally biased region" description="Gly residues" evidence="4">
    <location>
        <begin position="84"/>
        <end position="94"/>
    </location>
</feature>
<feature type="region of interest" description="Disordered" evidence="4">
    <location>
        <begin position="305"/>
        <end position="344"/>
    </location>
</feature>
<dbReference type="VEuPathDB" id="FungiDB:MPH_03041"/>
<dbReference type="InParanoid" id="K2SSG9"/>
<gene>
    <name evidence="5" type="ORF">MPH_03041</name>
</gene>
<accession>K2SSG9</accession>
<dbReference type="eggNOG" id="KOG2627">
    <property type="taxonomic scope" value="Eukaryota"/>
</dbReference>
<evidence type="ECO:0000256" key="4">
    <source>
        <dbReference type="SAM" id="MobiDB-lite"/>
    </source>
</evidence>
<keyword evidence="3" id="KW-0539">Nucleus</keyword>
<feature type="compositionally biased region" description="Basic and acidic residues" evidence="4">
    <location>
        <begin position="141"/>
        <end position="159"/>
    </location>
</feature>
<dbReference type="PANTHER" id="PTHR12940:SF0">
    <property type="entry name" value="SPLICING FACTOR ESS-2 HOMOLOG"/>
    <property type="match status" value="1"/>
</dbReference>
<comment type="subcellular location">
    <subcellularLocation>
        <location evidence="1">Nucleus</location>
    </subcellularLocation>
</comment>
<feature type="region of interest" description="Disordered" evidence="4">
    <location>
        <begin position="221"/>
        <end position="270"/>
    </location>
</feature>
<name>K2SSG9_MACPH</name>
<dbReference type="PANTHER" id="PTHR12940">
    <property type="entry name" value="ES-2 PROTEIN - RELATED"/>
    <property type="match status" value="1"/>
</dbReference>
<dbReference type="OrthoDB" id="19679at2759"/>
<dbReference type="EMBL" id="AHHD01000157">
    <property type="protein sequence ID" value="EKG19660.1"/>
    <property type="molecule type" value="Genomic_DNA"/>
</dbReference>